<gene>
    <name evidence="1" type="ORF">PXEA_LOCUS36036</name>
</gene>
<organism evidence="1 2">
    <name type="scientific">Protopolystoma xenopodis</name>
    <dbReference type="NCBI Taxonomy" id="117903"/>
    <lineage>
        <taxon>Eukaryota</taxon>
        <taxon>Metazoa</taxon>
        <taxon>Spiralia</taxon>
        <taxon>Lophotrochozoa</taxon>
        <taxon>Platyhelminthes</taxon>
        <taxon>Monogenea</taxon>
        <taxon>Polyopisthocotylea</taxon>
        <taxon>Polystomatidea</taxon>
        <taxon>Polystomatidae</taxon>
        <taxon>Protopolystoma</taxon>
    </lineage>
</organism>
<evidence type="ECO:0000313" key="2">
    <source>
        <dbReference type="Proteomes" id="UP000784294"/>
    </source>
</evidence>
<protein>
    <submittedName>
        <fullName evidence="1">Uncharacterized protein</fullName>
    </submittedName>
</protein>
<keyword evidence="2" id="KW-1185">Reference proteome</keyword>
<evidence type="ECO:0000313" key="1">
    <source>
        <dbReference type="EMBL" id="VEL42596.1"/>
    </source>
</evidence>
<comment type="caution">
    <text evidence="1">The sequence shown here is derived from an EMBL/GenBank/DDBJ whole genome shotgun (WGS) entry which is preliminary data.</text>
</comment>
<proteinExistence type="predicted"/>
<dbReference type="AlphaFoldDB" id="A0A448XQR7"/>
<sequence length="159" mass="18081">MAFEYFLNSSRVPGPHLGPKIGPDRRRLRFRSSSQQALLRPLWAAESRFRDSSLDLLKLSLFLGSGWRSRRGALLSLSNFGLLHSNLNLERREIEHFRNPPIVQPAQAIQICPRLRLTSPAGPAARKLSEWQKTGLIRARTVEKGYFEGKMNGKCLLKC</sequence>
<reference evidence="1" key="1">
    <citation type="submission" date="2018-11" db="EMBL/GenBank/DDBJ databases">
        <authorList>
            <consortium name="Pathogen Informatics"/>
        </authorList>
    </citation>
    <scope>NUCLEOTIDE SEQUENCE</scope>
</reference>
<accession>A0A448XQR7</accession>
<name>A0A448XQR7_9PLAT</name>
<dbReference type="EMBL" id="CAAALY010275356">
    <property type="protein sequence ID" value="VEL42596.1"/>
    <property type="molecule type" value="Genomic_DNA"/>
</dbReference>
<dbReference type="Proteomes" id="UP000784294">
    <property type="component" value="Unassembled WGS sequence"/>
</dbReference>